<dbReference type="InterPro" id="IPR057670">
    <property type="entry name" value="SH3_retrovirus"/>
</dbReference>
<keyword evidence="3" id="KW-1185">Reference proteome</keyword>
<dbReference type="Pfam" id="PF25597">
    <property type="entry name" value="SH3_retrovirus"/>
    <property type="match status" value="1"/>
</dbReference>
<protein>
    <recommendedName>
        <fullName evidence="1">Retroviral polymerase SH3-like domain-containing protein</fullName>
    </recommendedName>
</protein>
<name>A0A329RJ42_9STRA</name>
<sequence length="82" mass="9325">MLKNSKPDLKDLNVCGCVAYHHLPKEKQGDKLEIRAKRAVFLGMAESQLGYRLLGLESDDIIHRRSVRFREDVAVGGVMWKS</sequence>
<proteinExistence type="predicted"/>
<evidence type="ECO:0000259" key="1">
    <source>
        <dbReference type="Pfam" id="PF25597"/>
    </source>
</evidence>
<dbReference type="Proteomes" id="UP000251314">
    <property type="component" value="Unassembled WGS sequence"/>
</dbReference>
<reference evidence="2 3" key="1">
    <citation type="submission" date="2018-01" db="EMBL/GenBank/DDBJ databases">
        <title>Draft genome of the strawberry crown rot pathogen Phytophthora cactorum.</title>
        <authorList>
            <person name="Armitage A.D."/>
            <person name="Lysoe E."/>
            <person name="Nellist C.F."/>
            <person name="Harrison R.J."/>
            <person name="Brurberg M.B."/>
        </authorList>
    </citation>
    <scope>NUCLEOTIDE SEQUENCE [LARGE SCALE GENOMIC DNA]</scope>
    <source>
        <strain evidence="2 3">10300</strain>
    </source>
</reference>
<evidence type="ECO:0000313" key="2">
    <source>
        <dbReference type="EMBL" id="RAW24703.1"/>
    </source>
</evidence>
<feature type="domain" description="Retroviral polymerase SH3-like" evidence="1">
    <location>
        <begin position="17"/>
        <end position="72"/>
    </location>
</feature>
<gene>
    <name evidence="2" type="ORF">PC110_g18875</name>
</gene>
<organism evidence="2 3">
    <name type="scientific">Phytophthora cactorum</name>
    <dbReference type="NCBI Taxonomy" id="29920"/>
    <lineage>
        <taxon>Eukaryota</taxon>
        <taxon>Sar</taxon>
        <taxon>Stramenopiles</taxon>
        <taxon>Oomycota</taxon>
        <taxon>Peronosporomycetes</taxon>
        <taxon>Peronosporales</taxon>
        <taxon>Peronosporaceae</taxon>
        <taxon>Phytophthora</taxon>
    </lineage>
</organism>
<accession>A0A329RJ42</accession>
<comment type="caution">
    <text evidence="2">The sequence shown here is derived from an EMBL/GenBank/DDBJ whole genome shotgun (WGS) entry which is preliminary data.</text>
</comment>
<evidence type="ECO:0000313" key="3">
    <source>
        <dbReference type="Proteomes" id="UP000251314"/>
    </source>
</evidence>
<dbReference type="VEuPathDB" id="FungiDB:PC110_g18875"/>
<dbReference type="OrthoDB" id="89942at2759"/>
<dbReference type="AlphaFoldDB" id="A0A329RJ42"/>
<dbReference type="EMBL" id="MJFZ01000845">
    <property type="protein sequence ID" value="RAW24703.1"/>
    <property type="molecule type" value="Genomic_DNA"/>
</dbReference>